<proteinExistence type="predicted"/>
<protein>
    <submittedName>
        <fullName evidence="3">VOC family protein</fullName>
    </submittedName>
</protein>
<dbReference type="Pfam" id="PF00903">
    <property type="entry name" value="Glyoxalase"/>
    <property type="match status" value="1"/>
</dbReference>
<evidence type="ECO:0000313" key="3">
    <source>
        <dbReference type="EMBL" id="MBW8486122.1"/>
    </source>
</evidence>
<sequence>MTRRTVYPILGYADPIAAIAWLEKAFGFASREVHTDGQGRVVHAEIEADGGLVMIGCRPEAGGEVYVAVDDPDAHHDRARAAGAEITRPPHDTDYGSRDYSARDLEGHAWHFGTYRP</sequence>
<dbReference type="PANTHER" id="PTHR34109">
    <property type="entry name" value="BNAUNNG04460D PROTEIN-RELATED"/>
    <property type="match status" value="1"/>
</dbReference>
<organism evidence="3 4">
    <name type="scientific">Actinomadura parmotrematis</name>
    <dbReference type="NCBI Taxonomy" id="2864039"/>
    <lineage>
        <taxon>Bacteria</taxon>
        <taxon>Bacillati</taxon>
        <taxon>Actinomycetota</taxon>
        <taxon>Actinomycetes</taxon>
        <taxon>Streptosporangiales</taxon>
        <taxon>Thermomonosporaceae</taxon>
        <taxon>Actinomadura</taxon>
    </lineage>
</organism>
<comment type="caution">
    <text evidence="3">The sequence shown here is derived from an EMBL/GenBank/DDBJ whole genome shotgun (WGS) entry which is preliminary data.</text>
</comment>
<name>A0ABS7G0A2_9ACTN</name>
<dbReference type="PROSITE" id="PS51819">
    <property type="entry name" value="VOC"/>
    <property type="match status" value="1"/>
</dbReference>
<keyword evidence="4" id="KW-1185">Reference proteome</keyword>
<dbReference type="PANTHER" id="PTHR34109:SF1">
    <property type="entry name" value="VOC DOMAIN-CONTAINING PROTEIN"/>
    <property type="match status" value="1"/>
</dbReference>
<dbReference type="SUPFAM" id="SSF54593">
    <property type="entry name" value="Glyoxalase/Bleomycin resistance protein/Dihydroxybiphenyl dioxygenase"/>
    <property type="match status" value="1"/>
</dbReference>
<dbReference type="EMBL" id="JAIBOA010000021">
    <property type="protein sequence ID" value="MBW8486122.1"/>
    <property type="molecule type" value="Genomic_DNA"/>
</dbReference>
<accession>A0ABS7G0A2</accession>
<dbReference type="Gene3D" id="3.30.720.120">
    <property type="match status" value="1"/>
</dbReference>
<dbReference type="Gene3D" id="3.30.720.110">
    <property type="match status" value="1"/>
</dbReference>
<reference evidence="3 4" key="1">
    <citation type="submission" date="2021-07" db="EMBL/GenBank/DDBJ databases">
        <title>Actinomadura sp. PM05-2 isolated from lichen.</title>
        <authorList>
            <person name="Somphong A."/>
            <person name="Phongsopitanun W."/>
            <person name="Tanasupawat S."/>
            <person name="Peongsungnone V."/>
        </authorList>
    </citation>
    <scope>NUCLEOTIDE SEQUENCE [LARGE SCALE GENOMIC DNA]</scope>
    <source>
        <strain evidence="3 4">PM05-2</strain>
    </source>
</reference>
<feature type="region of interest" description="Disordered" evidence="1">
    <location>
        <begin position="80"/>
        <end position="100"/>
    </location>
</feature>
<gene>
    <name evidence="3" type="ORF">K1Y72_27380</name>
</gene>
<feature type="compositionally biased region" description="Basic and acidic residues" evidence="1">
    <location>
        <begin position="88"/>
        <end position="100"/>
    </location>
</feature>
<dbReference type="Proteomes" id="UP000774570">
    <property type="component" value="Unassembled WGS sequence"/>
</dbReference>
<feature type="domain" description="VOC" evidence="2">
    <location>
        <begin position="4"/>
        <end position="115"/>
    </location>
</feature>
<dbReference type="InterPro" id="IPR004360">
    <property type="entry name" value="Glyas_Fos-R_dOase_dom"/>
</dbReference>
<dbReference type="InterPro" id="IPR029068">
    <property type="entry name" value="Glyas_Bleomycin-R_OHBP_Dase"/>
</dbReference>
<evidence type="ECO:0000259" key="2">
    <source>
        <dbReference type="PROSITE" id="PS51819"/>
    </source>
</evidence>
<evidence type="ECO:0000313" key="4">
    <source>
        <dbReference type="Proteomes" id="UP000774570"/>
    </source>
</evidence>
<dbReference type="InterPro" id="IPR037523">
    <property type="entry name" value="VOC_core"/>
</dbReference>
<dbReference type="RefSeq" id="WP_220169362.1">
    <property type="nucleotide sequence ID" value="NZ_JAIBOA010000021.1"/>
</dbReference>
<evidence type="ECO:0000256" key="1">
    <source>
        <dbReference type="SAM" id="MobiDB-lite"/>
    </source>
</evidence>